<dbReference type="Proteomes" id="UP000437131">
    <property type="component" value="Unassembled WGS sequence"/>
</dbReference>
<feature type="transmembrane region" description="Helical" evidence="6">
    <location>
        <begin position="72"/>
        <end position="92"/>
    </location>
</feature>
<sequence length="355" mass="37081">MNLITTLIFLSSGLFLGWSLGANDASNVFGTAVGSRMIRFSTAATICSVFVIIGAVTGGAGAAHGLGELGKVNALPGSFTVALGAALTVLWMTKLGLPVSTSQAVVGAIIGWNWFSGSPTDFQSLGKIVSTWILCPILAGVFSYGIYQIVVILIERTKPHLLSLDSNVRWGLILVGAFGSYTLGANNIGNVMGVFISASPFKDINIAGVTNISSVEQLFLLGSIAITIGVFTYSKKVMMTVGDSLMALSPVGALTVVLANSLVLFIFSSKALSNFVVNLGLPAIPLIPVSSSQAVVGAVIGIAFCKGFKGVRQIKWGVLGEIASGWITTPIISAFIAFILLFIVQNVFDQQVYMT</sequence>
<protein>
    <submittedName>
        <fullName evidence="7">Inorganic phosphate transporter</fullName>
    </submittedName>
</protein>
<dbReference type="AlphaFoldDB" id="A0A844GXX2"/>
<reference evidence="7 8" key="1">
    <citation type="submission" date="2019-11" db="EMBL/GenBank/DDBJ databases">
        <title>Isolation of a new High Light Tolerant Cyanobacteria.</title>
        <authorList>
            <person name="Dobson Z."/>
            <person name="Vaughn N."/>
            <person name="Vaughn M."/>
            <person name="Fromme P."/>
            <person name="Mazor Y."/>
        </authorList>
    </citation>
    <scope>NUCLEOTIDE SEQUENCE [LARGE SCALE GENOMIC DNA]</scope>
    <source>
        <strain evidence="7 8">0216</strain>
    </source>
</reference>
<evidence type="ECO:0000313" key="8">
    <source>
        <dbReference type="Proteomes" id="UP000437131"/>
    </source>
</evidence>
<gene>
    <name evidence="7" type="ORF">GGC33_12180</name>
</gene>
<evidence type="ECO:0000256" key="2">
    <source>
        <dbReference type="ARBA" id="ARBA00022448"/>
    </source>
</evidence>
<dbReference type="Pfam" id="PF01384">
    <property type="entry name" value="PHO4"/>
    <property type="match status" value="2"/>
</dbReference>
<evidence type="ECO:0000313" key="7">
    <source>
        <dbReference type="EMBL" id="MTF39679.1"/>
    </source>
</evidence>
<accession>A0A844GXX2</accession>
<feature type="transmembrane region" description="Helical" evidence="6">
    <location>
        <begin position="326"/>
        <end position="348"/>
    </location>
</feature>
<keyword evidence="3 6" id="KW-0812">Transmembrane</keyword>
<dbReference type="GO" id="GO:0016020">
    <property type="term" value="C:membrane"/>
    <property type="evidence" value="ECO:0007669"/>
    <property type="project" value="UniProtKB-SubCell"/>
</dbReference>
<feature type="transmembrane region" description="Helical" evidence="6">
    <location>
        <begin position="279"/>
        <end position="305"/>
    </location>
</feature>
<comment type="caution">
    <text evidence="7">The sequence shown here is derived from an EMBL/GenBank/DDBJ whole genome shotgun (WGS) entry which is preliminary data.</text>
</comment>
<name>A0A844GXX2_9CHRO</name>
<evidence type="ECO:0000256" key="1">
    <source>
        <dbReference type="ARBA" id="ARBA00004141"/>
    </source>
</evidence>
<comment type="subcellular location">
    <subcellularLocation>
        <location evidence="1">Membrane</location>
        <topology evidence="1">Multi-pass membrane protein</topology>
    </subcellularLocation>
</comment>
<dbReference type="RefSeq" id="WP_155084174.1">
    <property type="nucleotide sequence ID" value="NZ_WMIA01000015.1"/>
</dbReference>
<evidence type="ECO:0000256" key="6">
    <source>
        <dbReference type="SAM" id="Phobius"/>
    </source>
</evidence>
<dbReference type="PANTHER" id="PTHR11101">
    <property type="entry name" value="PHOSPHATE TRANSPORTER"/>
    <property type="match status" value="1"/>
</dbReference>
<feature type="transmembrane region" description="Helical" evidence="6">
    <location>
        <begin position="129"/>
        <end position="154"/>
    </location>
</feature>
<feature type="transmembrane region" description="Helical" evidence="6">
    <location>
        <begin position="245"/>
        <end position="267"/>
    </location>
</feature>
<organism evidence="7 8">
    <name type="scientific">Cyanobacterium aponinum 0216</name>
    <dbReference type="NCBI Taxonomy" id="2676140"/>
    <lineage>
        <taxon>Bacteria</taxon>
        <taxon>Bacillati</taxon>
        <taxon>Cyanobacteriota</taxon>
        <taxon>Cyanophyceae</taxon>
        <taxon>Oscillatoriophycideae</taxon>
        <taxon>Chroococcales</taxon>
        <taxon>Geminocystaceae</taxon>
        <taxon>Cyanobacterium</taxon>
    </lineage>
</organism>
<dbReference type="GO" id="GO:0035435">
    <property type="term" value="P:phosphate ion transmembrane transport"/>
    <property type="evidence" value="ECO:0007669"/>
    <property type="project" value="TreeGrafter"/>
</dbReference>
<dbReference type="PANTHER" id="PTHR11101:SF80">
    <property type="entry name" value="PHOSPHATE TRANSPORTER"/>
    <property type="match status" value="1"/>
</dbReference>
<proteinExistence type="predicted"/>
<feature type="transmembrane region" description="Helical" evidence="6">
    <location>
        <begin position="204"/>
        <end position="233"/>
    </location>
</feature>
<keyword evidence="5 6" id="KW-0472">Membrane</keyword>
<dbReference type="EMBL" id="WMIA01000015">
    <property type="protein sequence ID" value="MTF39679.1"/>
    <property type="molecule type" value="Genomic_DNA"/>
</dbReference>
<evidence type="ECO:0000256" key="4">
    <source>
        <dbReference type="ARBA" id="ARBA00022989"/>
    </source>
</evidence>
<dbReference type="GO" id="GO:0005315">
    <property type="term" value="F:phosphate transmembrane transporter activity"/>
    <property type="evidence" value="ECO:0007669"/>
    <property type="project" value="InterPro"/>
</dbReference>
<evidence type="ECO:0000256" key="5">
    <source>
        <dbReference type="ARBA" id="ARBA00023136"/>
    </source>
</evidence>
<dbReference type="InterPro" id="IPR001204">
    <property type="entry name" value="Phos_transporter"/>
</dbReference>
<evidence type="ECO:0000256" key="3">
    <source>
        <dbReference type="ARBA" id="ARBA00022692"/>
    </source>
</evidence>
<keyword evidence="2" id="KW-0813">Transport</keyword>
<keyword evidence="4 6" id="KW-1133">Transmembrane helix</keyword>
<feature type="transmembrane region" description="Helical" evidence="6">
    <location>
        <begin position="37"/>
        <end position="60"/>
    </location>
</feature>